<gene>
    <name evidence="1" type="ORF">BaRGS_00017470</name>
</gene>
<evidence type="ECO:0000313" key="1">
    <source>
        <dbReference type="EMBL" id="KAK7491199.1"/>
    </source>
</evidence>
<protein>
    <submittedName>
        <fullName evidence="1">Uncharacterized protein</fullName>
    </submittedName>
</protein>
<comment type="caution">
    <text evidence="1">The sequence shown here is derived from an EMBL/GenBank/DDBJ whole genome shotgun (WGS) entry which is preliminary data.</text>
</comment>
<dbReference type="Proteomes" id="UP001519460">
    <property type="component" value="Unassembled WGS sequence"/>
</dbReference>
<organism evidence="1 2">
    <name type="scientific">Batillaria attramentaria</name>
    <dbReference type="NCBI Taxonomy" id="370345"/>
    <lineage>
        <taxon>Eukaryota</taxon>
        <taxon>Metazoa</taxon>
        <taxon>Spiralia</taxon>
        <taxon>Lophotrochozoa</taxon>
        <taxon>Mollusca</taxon>
        <taxon>Gastropoda</taxon>
        <taxon>Caenogastropoda</taxon>
        <taxon>Sorbeoconcha</taxon>
        <taxon>Cerithioidea</taxon>
        <taxon>Batillariidae</taxon>
        <taxon>Batillaria</taxon>
    </lineage>
</organism>
<name>A0ABD0KWD0_9CAEN</name>
<sequence length="87" mass="10433">MAWQRRRSAQLQKDTKLGHSDLQYQPIHHELYVLLVTMHASPAGRMSGLAAAYQKERRERQNWKELARELLRSRRHICRRNVCLKRV</sequence>
<dbReference type="EMBL" id="JACVVK020000117">
    <property type="protein sequence ID" value="KAK7491199.1"/>
    <property type="molecule type" value="Genomic_DNA"/>
</dbReference>
<reference evidence="1 2" key="1">
    <citation type="journal article" date="2023" name="Sci. Data">
        <title>Genome assembly of the Korean intertidal mud-creeper Batillaria attramentaria.</title>
        <authorList>
            <person name="Patra A.K."/>
            <person name="Ho P.T."/>
            <person name="Jun S."/>
            <person name="Lee S.J."/>
            <person name="Kim Y."/>
            <person name="Won Y.J."/>
        </authorList>
    </citation>
    <scope>NUCLEOTIDE SEQUENCE [LARGE SCALE GENOMIC DNA]</scope>
    <source>
        <strain evidence="1">Wonlab-2016</strain>
    </source>
</reference>
<keyword evidence="2" id="KW-1185">Reference proteome</keyword>
<evidence type="ECO:0000313" key="2">
    <source>
        <dbReference type="Proteomes" id="UP001519460"/>
    </source>
</evidence>
<accession>A0ABD0KWD0</accession>
<proteinExistence type="predicted"/>
<dbReference type="AlphaFoldDB" id="A0ABD0KWD0"/>